<dbReference type="SUPFAM" id="SSF55874">
    <property type="entry name" value="ATPase domain of HSP90 chaperone/DNA topoisomerase II/histidine kinase"/>
    <property type="match status" value="1"/>
</dbReference>
<keyword evidence="1" id="KW-0067">ATP-binding</keyword>
<keyword evidence="2" id="KW-1185">Reference proteome</keyword>
<dbReference type="GO" id="GO:0005524">
    <property type="term" value="F:ATP binding"/>
    <property type="evidence" value="ECO:0007669"/>
    <property type="project" value="UniProtKB-KW"/>
</dbReference>
<organism evidence="1 2">
    <name type="scientific">Lachnoanaerobaculum umeaense</name>
    <dbReference type="NCBI Taxonomy" id="617123"/>
    <lineage>
        <taxon>Bacteria</taxon>
        <taxon>Bacillati</taxon>
        <taxon>Bacillota</taxon>
        <taxon>Clostridia</taxon>
        <taxon>Lachnospirales</taxon>
        <taxon>Lachnospiraceae</taxon>
        <taxon>Lachnoanaerobaculum</taxon>
    </lineage>
</organism>
<dbReference type="Gene3D" id="3.30.565.10">
    <property type="entry name" value="Histidine kinase-like ATPase, C-terminal domain"/>
    <property type="match status" value="1"/>
</dbReference>
<accession>A0A385Q1P5</accession>
<dbReference type="Proteomes" id="UP000265562">
    <property type="component" value="Chromosome"/>
</dbReference>
<reference evidence="1 2" key="1">
    <citation type="submission" date="2018-09" db="EMBL/GenBank/DDBJ databases">
        <title>Genome sequencing of Lachnoanaerobaculum umeaense DSM 23576.</title>
        <authorList>
            <person name="Kook J.-K."/>
            <person name="Park S.-N."/>
            <person name="Lim Y.K."/>
        </authorList>
    </citation>
    <scope>NUCLEOTIDE SEQUENCE [LARGE SCALE GENOMIC DNA]</scope>
    <source>
        <strain evidence="2">DSM 23576 \ CCUG 58757</strain>
    </source>
</reference>
<dbReference type="OrthoDB" id="2269630at2"/>
<dbReference type="EMBL" id="CP032364">
    <property type="protein sequence ID" value="AYB00253.1"/>
    <property type="molecule type" value="Genomic_DNA"/>
</dbReference>
<evidence type="ECO:0000313" key="1">
    <source>
        <dbReference type="EMBL" id="AYB00253.1"/>
    </source>
</evidence>
<proteinExistence type="predicted"/>
<dbReference type="AlphaFoldDB" id="A0A385Q1P5"/>
<name>A0A385Q1P5_9FIRM</name>
<protein>
    <submittedName>
        <fullName evidence="1">ATP-binding protein</fullName>
    </submittedName>
</protein>
<evidence type="ECO:0000313" key="2">
    <source>
        <dbReference type="Proteomes" id="UP000265562"/>
    </source>
</evidence>
<sequence length="289" mass="33116">MTTLKIPARLNLDFTGYKYMSDLFSYICNCYDNYITLDFSDVKYFDAGFVAFLGGMYDYSKSCGKYINLSFTNYTRAYKYFFDSGLWTYINQTGVPSNQNAIQFGNFKYVDYNVTNVYTNKFIDLAPITLSSRAKEHISFNLIELFTNAIEHSESSLGCYACGHWMPKQNTLVFSIYDSGIGIPNKIKRIYSNYSSEYAVRWAFEMGNSTTQLENGIIPRGMGLYYLKDFIRANKGSLRILSNDIYYEYKDGGDSESFKVIDSPIHGTLITVKVIPDSLNLYCLKGEQI</sequence>
<dbReference type="InterPro" id="IPR036890">
    <property type="entry name" value="HATPase_C_sf"/>
</dbReference>
<keyword evidence="1" id="KW-0547">Nucleotide-binding</keyword>
<dbReference type="KEGG" id="lua:D4A81_10065"/>
<dbReference type="RefSeq" id="WP_111524758.1">
    <property type="nucleotide sequence ID" value="NZ_CP032364.1"/>
</dbReference>
<gene>
    <name evidence="1" type="ORF">D4A81_10065</name>
</gene>